<dbReference type="KEGG" id="pms:KNP414_07511"/>
<evidence type="ECO:0000313" key="2">
    <source>
        <dbReference type="Proteomes" id="UP000006620"/>
    </source>
</evidence>
<protein>
    <submittedName>
        <fullName evidence="1">Uncharacterized protein</fullName>
    </submittedName>
</protein>
<reference evidence="2" key="1">
    <citation type="submission" date="2011-06" db="EMBL/GenBank/DDBJ databases">
        <title>Complete genome sequence of Paenibacillus mucilaginosus KNP414.</title>
        <authorList>
            <person name="Wang J."/>
            <person name="Hu S."/>
            <person name="Hu X."/>
            <person name="Zhang B."/>
            <person name="Dong D."/>
            <person name="Zhang S."/>
            <person name="Zhao K."/>
            <person name="Wu D."/>
        </authorList>
    </citation>
    <scope>NUCLEOTIDE SEQUENCE [LARGE SCALE GENOMIC DNA]</scope>
    <source>
        <strain evidence="2">KNP414</strain>
    </source>
</reference>
<name>F8FA32_PAEMK</name>
<sequence>MQLVVRRAFYCQDIVLNADLHIFVKLTGQGTFRAFNRNYCIVKSHVYSAWDRDRFATNTGHVCTSVLSKSVLPDVADNFSAGFSLTSFLVCHNPFGCRQNCDSETAEYARHFLAFRVNAKPWLTDSFQTSDDTLLVRAVFQEQADDTLLAVFDIFSVTDEAFLLEDLSDFALDLRSRNFNSLMTNNVSVTNACKHICNWIGHNHVL</sequence>
<dbReference type="HOGENOM" id="CLU_1459151_0_0_9"/>
<dbReference type="AlphaFoldDB" id="F8FA32"/>
<dbReference type="Proteomes" id="UP000006620">
    <property type="component" value="Chromosome"/>
</dbReference>
<dbReference type="EMBL" id="CP002869">
    <property type="protein sequence ID" value="AEI46005.1"/>
    <property type="molecule type" value="Genomic_DNA"/>
</dbReference>
<reference evidence="1 2" key="2">
    <citation type="journal article" date="2013" name="Genome Announc.">
        <title>Genome Sequence of Growth-Improving Paenibacillus mucilaginosus Strain KNP414.</title>
        <authorList>
            <person name="Lu J.J."/>
            <person name="Wang J.F."/>
            <person name="Hu X.F."/>
        </authorList>
    </citation>
    <scope>NUCLEOTIDE SEQUENCE [LARGE SCALE GENOMIC DNA]</scope>
    <source>
        <strain evidence="1 2">KNP414</strain>
    </source>
</reference>
<accession>F8FA32</accession>
<dbReference type="PATRIC" id="fig|1036673.3.peg.7006"/>
<gene>
    <name evidence="1" type="ordered locus">KNP414_07511</name>
</gene>
<proteinExistence type="predicted"/>
<evidence type="ECO:0000313" key="1">
    <source>
        <dbReference type="EMBL" id="AEI46005.1"/>
    </source>
</evidence>
<organism evidence="1 2">
    <name type="scientific">Paenibacillus mucilaginosus (strain KNP414)</name>
    <dbReference type="NCBI Taxonomy" id="1036673"/>
    <lineage>
        <taxon>Bacteria</taxon>
        <taxon>Bacillati</taxon>
        <taxon>Bacillota</taxon>
        <taxon>Bacilli</taxon>
        <taxon>Bacillales</taxon>
        <taxon>Paenibacillaceae</taxon>
        <taxon>Paenibacillus</taxon>
    </lineage>
</organism>